<dbReference type="PANTHER" id="PTHR31302:SF31">
    <property type="entry name" value="PHOSPHODIESTERASE YAEI"/>
    <property type="match status" value="1"/>
</dbReference>
<evidence type="ECO:0000259" key="3">
    <source>
        <dbReference type="Pfam" id="PF00149"/>
    </source>
</evidence>
<sequence length="278" mass="31075">MNRRRFAKTLGMLAGASALTGFYAWKIEPHWLEFVRQKIHISNLPPHLKGTIVMQISDIHVGKVDKEYLIKSFKEASLYKPDIVVYTGDFISFDTAGNYTELKEVLKYAVKGVQGTVGILGNHDYGKNWSQPDVADAVTAIAKDAGITVLRNNNVLVSNLNIIGIDDLWGTNFNPEMAMSKYNPGIANLVLSHNPDTCDLDIWNNYEGWILAGHTHGGQCKPPFLPPPILPVQNKKYSAGEINLGNNRTVYINRALGHYLPVRFNVRPEITLFELQTI</sequence>
<keyword evidence="1" id="KW-0479">Metal-binding</keyword>
<organism evidence="4 5">
    <name type="scientific">Niabella ginsengisoli</name>
    <dbReference type="NCBI Taxonomy" id="522298"/>
    <lineage>
        <taxon>Bacteria</taxon>
        <taxon>Pseudomonadati</taxon>
        <taxon>Bacteroidota</taxon>
        <taxon>Chitinophagia</taxon>
        <taxon>Chitinophagales</taxon>
        <taxon>Chitinophagaceae</taxon>
        <taxon>Niabella</taxon>
    </lineage>
</organism>
<keyword evidence="5" id="KW-1185">Reference proteome</keyword>
<evidence type="ECO:0000256" key="2">
    <source>
        <dbReference type="ARBA" id="ARBA00022801"/>
    </source>
</evidence>
<evidence type="ECO:0000313" key="5">
    <source>
        <dbReference type="Proteomes" id="UP001202248"/>
    </source>
</evidence>
<dbReference type="Gene3D" id="3.60.21.10">
    <property type="match status" value="1"/>
</dbReference>
<name>A0ABS9SEM5_9BACT</name>
<comment type="caution">
    <text evidence="4">The sequence shown here is derived from an EMBL/GenBank/DDBJ whole genome shotgun (WGS) entry which is preliminary data.</text>
</comment>
<gene>
    <name evidence="4" type="ORF">MKP09_01150</name>
</gene>
<dbReference type="InterPro" id="IPR029052">
    <property type="entry name" value="Metallo-depent_PP-like"/>
</dbReference>
<protein>
    <submittedName>
        <fullName evidence="4">Metallophosphoesterase</fullName>
    </submittedName>
</protein>
<keyword evidence="2" id="KW-0378">Hydrolase</keyword>
<dbReference type="InterPro" id="IPR004843">
    <property type="entry name" value="Calcineurin-like_PHP"/>
</dbReference>
<accession>A0ABS9SEM5</accession>
<evidence type="ECO:0000313" key="4">
    <source>
        <dbReference type="EMBL" id="MCH5596629.1"/>
    </source>
</evidence>
<dbReference type="PANTHER" id="PTHR31302">
    <property type="entry name" value="TRANSMEMBRANE PROTEIN WITH METALLOPHOSPHOESTERASE DOMAIN-RELATED"/>
    <property type="match status" value="1"/>
</dbReference>
<reference evidence="4 5" key="1">
    <citation type="submission" date="2022-02" db="EMBL/GenBank/DDBJ databases">
        <authorList>
            <person name="Min J."/>
        </authorList>
    </citation>
    <scope>NUCLEOTIDE SEQUENCE [LARGE SCALE GENOMIC DNA]</scope>
    <source>
        <strain evidence="4 5">GR10-1</strain>
    </source>
</reference>
<feature type="domain" description="Calcineurin-like phosphoesterase" evidence="3">
    <location>
        <begin position="53"/>
        <end position="217"/>
    </location>
</feature>
<dbReference type="Pfam" id="PF00149">
    <property type="entry name" value="Metallophos"/>
    <property type="match status" value="1"/>
</dbReference>
<proteinExistence type="predicted"/>
<dbReference type="Proteomes" id="UP001202248">
    <property type="component" value="Unassembled WGS sequence"/>
</dbReference>
<evidence type="ECO:0000256" key="1">
    <source>
        <dbReference type="ARBA" id="ARBA00022723"/>
    </source>
</evidence>
<dbReference type="EMBL" id="JAKWBL010000001">
    <property type="protein sequence ID" value="MCH5596629.1"/>
    <property type="molecule type" value="Genomic_DNA"/>
</dbReference>
<dbReference type="InterPro" id="IPR051158">
    <property type="entry name" value="Metallophosphoesterase_sf"/>
</dbReference>
<dbReference type="RefSeq" id="WP_240825924.1">
    <property type="nucleotide sequence ID" value="NZ_JAKWBL010000001.1"/>
</dbReference>
<dbReference type="SUPFAM" id="SSF56300">
    <property type="entry name" value="Metallo-dependent phosphatases"/>
    <property type="match status" value="1"/>
</dbReference>